<reference evidence="3 4" key="1">
    <citation type="submission" date="2019-10" db="EMBL/GenBank/DDBJ databases">
        <title>Extracellular Electron Transfer in a Candidatus Methanoperedens spp. Enrichment Culture.</title>
        <authorList>
            <person name="Berger S."/>
            <person name="Rangel Shaw D."/>
            <person name="Berben T."/>
            <person name="In 'T Zandt M."/>
            <person name="Frank J."/>
            <person name="Reimann J."/>
            <person name="Jetten M.S.M."/>
            <person name="Welte C.U."/>
        </authorList>
    </citation>
    <scope>NUCLEOTIDE SEQUENCE [LARGE SCALE GENOMIC DNA]</scope>
    <source>
        <strain evidence="3">SB12</strain>
    </source>
</reference>
<comment type="caution">
    <text evidence="3">The sequence shown here is derived from an EMBL/GenBank/DDBJ whole genome shotgun (WGS) entry which is preliminary data.</text>
</comment>
<dbReference type="PANTHER" id="PTHR39163">
    <property type="entry name" value="FERREDOXIN"/>
    <property type="match status" value="1"/>
</dbReference>
<feature type="domain" description="4Fe-4S ferredoxin-type" evidence="2">
    <location>
        <begin position="4"/>
        <end position="32"/>
    </location>
</feature>
<gene>
    <name evidence="3" type="ORF">F9K24_18440</name>
</gene>
<dbReference type="SUPFAM" id="SSF54862">
    <property type="entry name" value="4Fe-4S ferredoxins"/>
    <property type="match status" value="1"/>
</dbReference>
<dbReference type="EMBL" id="WBUI01000025">
    <property type="protein sequence ID" value="KAB2929878.1"/>
    <property type="molecule type" value="Genomic_DNA"/>
</dbReference>
<protein>
    <submittedName>
        <fullName evidence="3">Ferredoxin</fullName>
    </submittedName>
</protein>
<name>A0A833GYI8_9LEPT</name>
<dbReference type="Proteomes" id="UP000460298">
    <property type="component" value="Unassembled WGS sequence"/>
</dbReference>
<evidence type="ECO:0000256" key="1">
    <source>
        <dbReference type="ARBA" id="ARBA00001966"/>
    </source>
</evidence>
<dbReference type="OrthoDB" id="9803319at2"/>
<dbReference type="Pfam" id="PF13459">
    <property type="entry name" value="Fer4_15"/>
    <property type="match status" value="1"/>
</dbReference>
<dbReference type="RefSeq" id="WP_002769115.1">
    <property type="nucleotide sequence ID" value="NZ_JQDG01000009.1"/>
</dbReference>
<dbReference type="InterPro" id="IPR052395">
    <property type="entry name" value="ET_Ferredoxin"/>
</dbReference>
<evidence type="ECO:0000313" key="4">
    <source>
        <dbReference type="Proteomes" id="UP000460298"/>
    </source>
</evidence>
<comment type="cofactor">
    <cofactor evidence="1">
        <name>[4Fe-4S] cluster</name>
        <dbReference type="ChEBI" id="CHEBI:49883"/>
    </cofactor>
</comment>
<dbReference type="AlphaFoldDB" id="A0A833GYI8"/>
<proteinExistence type="predicted"/>
<dbReference type="PANTHER" id="PTHR39163:SF1">
    <property type="entry name" value="FERREDOXIN"/>
    <property type="match status" value="1"/>
</dbReference>
<dbReference type="PROSITE" id="PS51379">
    <property type="entry name" value="4FE4S_FER_2"/>
    <property type="match status" value="1"/>
</dbReference>
<accession>A0A833GYI8</accession>
<sequence length="74" mass="8503">MTERIVSVEKDDCTSCNACASNLPRYFQMDEDDLSESHNNGQNLNRAIIPEEDWDAVQNEIDECPGECIHWTKK</sequence>
<dbReference type="Gene3D" id="3.30.70.20">
    <property type="match status" value="1"/>
</dbReference>
<evidence type="ECO:0000313" key="3">
    <source>
        <dbReference type="EMBL" id="KAB2929878.1"/>
    </source>
</evidence>
<evidence type="ECO:0000259" key="2">
    <source>
        <dbReference type="PROSITE" id="PS51379"/>
    </source>
</evidence>
<dbReference type="InterPro" id="IPR017896">
    <property type="entry name" value="4Fe4S_Fe-S-bd"/>
</dbReference>
<organism evidence="3 4">
    <name type="scientific">Leptonema illini</name>
    <dbReference type="NCBI Taxonomy" id="183"/>
    <lineage>
        <taxon>Bacteria</taxon>
        <taxon>Pseudomonadati</taxon>
        <taxon>Spirochaetota</taxon>
        <taxon>Spirochaetia</taxon>
        <taxon>Leptospirales</taxon>
        <taxon>Leptospiraceae</taxon>
        <taxon>Leptonema</taxon>
    </lineage>
</organism>